<keyword evidence="7" id="KW-0694">RNA-binding</keyword>
<dbReference type="GO" id="GO:0005524">
    <property type="term" value="F:ATP binding"/>
    <property type="evidence" value="ECO:0007669"/>
    <property type="project" value="UniProtKB-KW"/>
</dbReference>
<reference evidence="15" key="1">
    <citation type="submission" date="2025-08" db="UniProtKB">
        <authorList>
            <consortium name="Ensembl"/>
        </authorList>
    </citation>
    <scope>IDENTIFICATION</scope>
</reference>
<dbReference type="InterPro" id="IPR014001">
    <property type="entry name" value="Helicase_ATP-bd"/>
</dbReference>
<accession>A0A8C5ZRG3</accession>
<proteinExistence type="inferred from homology"/>
<evidence type="ECO:0000256" key="9">
    <source>
        <dbReference type="ARBA" id="ARBA00024352"/>
    </source>
</evidence>
<evidence type="ECO:0000259" key="14">
    <source>
        <dbReference type="PROSITE" id="PS51195"/>
    </source>
</evidence>
<evidence type="ECO:0000256" key="3">
    <source>
        <dbReference type="ARBA" id="ARBA00022741"/>
    </source>
</evidence>
<dbReference type="Pfam" id="PF00270">
    <property type="entry name" value="DEAD"/>
    <property type="match status" value="1"/>
</dbReference>
<evidence type="ECO:0000256" key="1">
    <source>
        <dbReference type="ARBA" id="ARBA00012552"/>
    </source>
</evidence>
<dbReference type="Gene3D" id="3.40.50.300">
    <property type="entry name" value="P-loop containing nucleotide triphosphate hydrolases"/>
    <property type="match status" value="2"/>
</dbReference>
<keyword evidence="8" id="KW-0648">Protein biosynthesis</keyword>
<dbReference type="InterPro" id="IPR011545">
    <property type="entry name" value="DEAD/DEAH_box_helicase_dom"/>
</dbReference>
<protein>
    <recommendedName>
        <fullName evidence="1">RNA helicase</fullName>
        <ecNumber evidence="1">3.6.4.13</ecNumber>
    </recommendedName>
</protein>
<dbReference type="GO" id="GO:0016787">
    <property type="term" value="F:hydrolase activity"/>
    <property type="evidence" value="ECO:0007669"/>
    <property type="project" value="UniProtKB-KW"/>
</dbReference>
<feature type="domain" description="DEAD-box RNA helicase Q" evidence="14">
    <location>
        <begin position="30"/>
        <end position="58"/>
    </location>
</feature>
<evidence type="ECO:0000256" key="7">
    <source>
        <dbReference type="ARBA" id="ARBA00022884"/>
    </source>
</evidence>
<reference evidence="15" key="2">
    <citation type="submission" date="2025-09" db="UniProtKB">
        <authorList>
            <consortium name="Ensembl"/>
        </authorList>
    </citation>
    <scope>IDENTIFICATION</scope>
</reference>
<sequence>IAGGTANWYNGPDGMEPEGVIESNWNEIVDSFDDMNLSESLLRGIYAYGFEKPSAIQQRAILPCIKGYDVIAQAQSGTGKTATQALVLAPTQELAQQIQKVVMALGDYMGASCHACIGGTNVRAEVQKLQMEAPHIIVGTPGRVFDMLNRRYLSPKYIKMFVLDETDEMLSRGFKDQIYDIFQKLNSNTQVVLLSATMPSDVLEVTKKFMRDPIRILVKKEELTLEGIRQFYINAEREEWKLDTLCDLYETLTITQAVIFINTQRKVDWLTEKMHARDFTERDVIMREFPSGSSRVLITTDLLARGIDVQQVSLVINYDLPTNRENYIHRIGRGGGYNVTTSFVGPVTTSFVGPNLRGEPLREVAQGIVPR</sequence>
<keyword evidence="2" id="KW-0396">Initiation factor</keyword>
<organism evidence="15 16">
    <name type="scientific">Marmota marmota marmota</name>
    <name type="common">Alpine marmot</name>
    <dbReference type="NCBI Taxonomy" id="9994"/>
    <lineage>
        <taxon>Eukaryota</taxon>
        <taxon>Metazoa</taxon>
        <taxon>Chordata</taxon>
        <taxon>Craniata</taxon>
        <taxon>Vertebrata</taxon>
        <taxon>Euteleostomi</taxon>
        <taxon>Mammalia</taxon>
        <taxon>Eutheria</taxon>
        <taxon>Euarchontoglires</taxon>
        <taxon>Glires</taxon>
        <taxon>Rodentia</taxon>
        <taxon>Sciuromorpha</taxon>
        <taxon>Sciuridae</taxon>
        <taxon>Xerinae</taxon>
        <taxon>Marmotini</taxon>
        <taxon>Marmota</taxon>
    </lineage>
</organism>
<evidence type="ECO:0000259" key="12">
    <source>
        <dbReference type="PROSITE" id="PS51192"/>
    </source>
</evidence>
<evidence type="ECO:0000256" key="5">
    <source>
        <dbReference type="ARBA" id="ARBA00022806"/>
    </source>
</evidence>
<dbReference type="InterPro" id="IPR001650">
    <property type="entry name" value="Helicase_C-like"/>
</dbReference>
<dbReference type="PROSITE" id="PS51192">
    <property type="entry name" value="HELICASE_ATP_BIND_1"/>
    <property type="match status" value="1"/>
</dbReference>
<keyword evidence="16" id="KW-1185">Reference proteome</keyword>
<keyword evidence="4" id="KW-0378">Hydrolase</keyword>
<dbReference type="InterPro" id="IPR014014">
    <property type="entry name" value="RNA_helicase_DEAD_Q_motif"/>
</dbReference>
<dbReference type="Ensembl" id="ENSMMMT00000019598.1">
    <property type="protein sequence ID" value="ENSMMMP00000017219.1"/>
    <property type="gene ID" value="ENSMMMG00000015275.1"/>
</dbReference>
<dbReference type="CDD" id="cd18787">
    <property type="entry name" value="SF2_C_DEAD"/>
    <property type="match status" value="1"/>
</dbReference>
<evidence type="ECO:0000259" key="13">
    <source>
        <dbReference type="PROSITE" id="PS51194"/>
    </source>
</evidence>
<feature type="domain" description="Helicase C-terminal" evidence="13">
    <location>
        <begin position="227"/>
        <end position="371"/>
    </location>
</feature>
<evidence type="ECO:0000256" key="6">
    <source>
        <dbReference type="ARBA" id="ARBA00022840"/>
    </source>
</evidence>
<dbReference type="EC" id="3.6.4.13" evidence="1"/>
<keyword evidence="5" id="KW-0347">Helicase</keyword>
<comment type="similarity">
    <text evidence="9">Belongs to the DEAD box helicase family. eIF4A subfamily.</text>
</comment>
<dbReference type="Pfam" id="PF00271">
    <property type="entry name" value="Helicase_C"/>
    <property type="match status" value="1"/>
</dbReference>
<dbReference type="GO" id="GO:0003723">
    <property type="term" value="F:RNA binding"/>
    <property type="evidence" value="ECO:0007669"/>
    <property type="project" value="UniProtKB-KW"/>
</dbReference>
<feature type="short sequence motif" description="Q motif" evidence="11">
    <location>
        <begin position="30"/>
        <end position="58"/>
    </location>
</feature>
<dbReference type="InterPro" id="IPR044728">
    <property type="entry name" value="EIF4A_DEADc"/>
</dbReference>
<keyword evidence="6" id="KW-0067">ATP-binding</keyword>
<gene>
    <name evidence="15" type="primary">LOC107144897</name>
</gene>
<evidence type="ECO:0000256" key="8">
    <source>
        <dbReference type="ARBA" id="ARBA00022917"/>
    </source>
</evidence>
<dbReference type="GO" id="GO:0003724">
    <property type="term" value="F:RNA helicase activity"/>
    <property type="evidence" value="ECO:0007669"/>
    <property type="project" value="UniProtKB-EC"/>
</dbReference>
<dbReference type="CDD" id="cd18046">
    <property type="entry name" value="DEADc_EIF4AII_EIF4AI_DDX2"/>
    <property type="match status" value="1"/>
</dbReference>
<evidence type="ECO:0000313" key="16">
    <source>
        <dbReference type="Proteomes" id="UP000694407"/>
    </source>
</evidence>
<dbReference type="GO" id="GO:0003743">
    <property type="term" value="F:translation initiation factor activity"/>
    <property type="evidence" value="ECO:0007669"/>
    <property type="project" value="UniProtKB-KW"/>
</dbReference>
<evidence type="ECO:0000313" key="15">
    <source>
        <dbReference type="Ensembl" id="ENSMMMP00000017219.1"/>
    </source>
</evidence>
<name>A0A8C5ZRG3_MARMA</name>
<dbReference type="GeneTree" id="ENSGT00940000153889"/>
<dbReference type="SUPFAM" id="SSF52540">
    <property type="entry name" value="P-loop containing nucleoside triphosphate hydrolases"/>
    <property type="match status" value="2"/>
</dbReference>
<feature type="domain" description="Helicase ATP-binding" evidence="12">
    <location>
        <begin position="84"/>
        <end position="216"/>
    </location>
</feature>
<evidence type="ECO:0000256" key="10">
    <source>
        <dbReference type="ARBA" id="ARBA00047984"/>
    </source>
</evidence>
<evidence type="ECO:0000256" key="2">
    <source>
        <dbReference type="ARBA" id="ARBA00022540"/>
    </source>
</evidence>
<dbReference type="InterPro" id="IPR027417">
    <property type="entry name" value="P-loop_NTPase"/>
</dbReference>
<evidence type="ECO:0000256" key="11">
    <source>
        <dbReference type="PROSITE-ProRule" id="PRU00552"/>
    </source>
</evidence>
<dbReference type="AlphaFoldDB" id="A0A8C5ZRG3"/>
<keyword evidence="3" id="KW-0547">Nucleotide-binding</keyword>
<dbReference type="SMART" id="SM00490">
    <property type="entry name" value="HELICc"/>
    <property type="match status" value="1"/>
</dbReference>
<dbReference type="SMART" id="SM00487">
    <property type="entry name" value="DEXDc"/>
    <property type="match status" value="1"/>
</dbReference>
<dbReference type="PANTHER" id="PTHR47958">
    <property type="entry name" value="ATP-DEPENDENT RNA HELICASE DBP3"/>
    <property type="match status" value="1"/>
</dbReference>
<dbReference type="PROSITE" id="PS51195">
    <property type="entry name" value="Q_MOTIF"/>
    <property type="match status" value="1"/>
</dbReference>
<comment type="catalytic activity">
    <reaction evidence="10">
        <text>ATP + H2O = ADP + phosphate + H(+)</text>
        <dbReference type="Rhea" id="RHEA:13065"/>
        <dbReference type="ChEBI" id="CHEBI:15377"/>
        <dbReference type="ChEBI" id="CHEBI:15378"/>
        <dbReference type="ChEBI" id="CHEBI:30616"/>
        <dbReference type="ChEBI" id="CHEBI:43474"/>
        <dbReference type="ChEBI" id="CHEBI:456216"/>
        <dbReference type="EC" id="3.6.4.13"/>
    </reaction>
</comment>
<evidence type="ECO:0000256" key="4">
    <source>
        <dbReference type="ARBA" id="ARBA00022801"/>
    </source>
</evidence>
<dbReference type="PROSITE" id="PS51194">
    <property type="entry name" value="HELICASE_CTER"/>
    <property type="match status" value="1"/>
</dbReference>
<dbReference type="FunFam" id="3.40.50.300:FF:000089">
    <property type="entry name" value="Eukaryotic initiation factor 4A-II"/>
    <property type="match status" value="1"/>
</dbReference>
<dbReference type="Proteomes" id="UP000694407">
    <property type="component" value="Unplaced"/>
</dbReference>